<dbReference type="PRINTS" id="PR00332">
    <property type="entry name" value="HISTRIAD"/>
</dbReference>
<sequence>MSDCIFCKIAAKEIPATIVYEDGDVLVFMDIGPIIKGHALVIPKKHYDPVTQTPDDVLAKLHLVAKRIAQAQMNALGADGVNIMQNNGTAAGQEVPHIHIHVIPRFSDDGHHWNWNAKKYDDFDEMAELAGKLRKHL</sequence>
<dbReference type="GO" id="GO:0003824">
    <property type="term" value="F:catalytic activity"/>
    <property type="evidence" value="ECO:0007669"/>
    <property type="project" value="InterPro"/>
</dbReference>
<dbReference type="PROSITE" id="PS00892">
    <property type="entry name" value="HIT_1"/>
    <property type="match status" value="1"/>
</dbReference>
<keyword evidence="6" id="KW-1185">Reference proteome</keyword>
<feature type="short sequence motif" description="Histidine triad motif" evidence="2 3">
    <location>
        <begin position="97"/>
        <end position="101"/>
    </location>
</feature>
<protein>
    <submittedName>
        <fullName evidence="5">Purine nucleoside phosphoramidase</fullName>
    </submittedName>
</protein>
<evidence type="ECO:0000259" key="4">
    <source>
        <dbReference type="PROSITE" id="PS51084"/>
    </source>
</evidence>
<dbReference type="InterPro" id="IPR036265">
    <property type="entry name" value="HIT-like_sf"/>
</dbReference>
<evidence type="ECO:0000256" key="2">
    <source>
        <dbReference type="PIRSR" id="PIRSR601310-3"/>
    </source>
</evidence>
<feature type="active site" description="Tele-AMP-histidine intermediate" evidence="1">
    <location>
        <position position="99"/>
    </location>
</feature>
<dbReference type="PANTHER" id="PTHR46648">
    <property type="entry name" value="HIT FAMILY PROTEIN 1"/>
    <property type="match status" value="1"/>
</dbReference>
<feature type="domain" description="HIT" evidence="4">
    <location>
        <begin position="5"/>
        <end position="112"/>
    </location>
</feature>
<dbReference type="InterPro" id="IPR019808">
    <property type="entry name" value="Histidine_triad_CS"/>
</dbReference>
<dbReference type="AlphaFoldDB" id="A0A6C2USE2"/>
<dbReference type="PROSITE" id="PS51084">
    <property type="entry name" value="HIT_2"/>
    <property type="match status" value="1"/>
</dbReference>
<evidence type="ECO:0000313" key="5">
    <source>
        <dbReference type="EMBL" id="VGO22171.1"/>
    </source>
</evidence>
<dbReference type="Proteomes" id="UP000346198">
    <property type="component" value="Unassembled WGS sequence"/>
</dbReference>
<organism evidence="5 6">
    <name type="scientific">Pontiella sulfatireligans</name>
    <dbReference type="NCBI Taxonomy" id="2750658"/>
    <lineage>
        <taxon>Bacteria</taxon>
        <taxon>Pseudomonadati</taxon>
        <taxon>Kiritimatiellota</taxon>
        <taxon>Kiritimatiellia</taxon>
        <taxon>Kiritimatiellales</taxon>
        <taxon>Pontiellaceae</taxon>
        <taxon>Pontiella</taxon>
    </lineage>
</organism>
<gene>
    <name evidence="5" type="ORF">SCARR_04253</name>
</gene>
<dbReference type="PANTHER" id="PTHR46648:SF1">
    <property type="entry name" value="ADENOSINE 5'-MONOPHOSPHORAMIDASE HNT1"/>
    <property type="match status" value="1"/>
</dbReference>
<accession>A0A6C2USE2</accession>
<evidence type="ECO:0000313" key="6">
    <source>
        <dbReference type="Proteomes" id="UP000346198"/>
    </source>
</evidence>
<dbReference type="EMBL" id="CAAHFH010000002">
    <property type="protein sequence ID" value="VGO22171.1"/>
    <property type="molecule type" value="Genomic_DNA"/>
</dbReference>
<dbReference type="Gene3D" id="3.30.428.10">
    <property type="entry name" value="HIT-like"/>
    <property type="match status" value="1"/>
</dbReference>
<name>A0A6C2USE2_9BACT</name>
<dbReference type="SUPFAM" id="SSF54197">
    <property type="entry name" value="HIT-like"/>
    <property type="match status" value="1"/>
</dbReference>
<dbReference type="InterPro" id="IPR001310">
    <property type="entry name" value="Histidine_triad_HIT"/>
</dbReference>
<evidence type="ECO:0000256" key="3">
    <source>
        <dbReference type="PROSITE-ProRule" id="PRU00464"/>
    </source>
</evidence>
<dbReference type="InterPro" id="IPR039384">
    <property type="entry name" value="HINT"/>
</dbReference>
<dbReference type="InterPro" id="IPR011146">
    <property type="entry name" value="HIT-like"/>
</dbReference>
<evidence type="ECO:0000256" key="1">
    <source>
        <dbReference type="PIRSR" id="PIRSR601310-1"/>
    </source>
</evidence>
<dbReference type="GO" id="GO:0009117">
    <property type="term" value="P:nucleotide metabolic process"/>
    <property type="evidence" value="ECO:0007669"/>
    <property type="project" value="TreeGrafter"/>
</dbReference>
<proteinExistence type="predicted"/>
<dbReference type="CDD" id="cd01277">
    <property type="entry name" value="HINT_subgroup"/>
    <property type="match status" value="1"/>
</dbReference>
<dbReference type="Pfam" id="PF01230">
    <property type="entry name" value="HIT"/>
    <property type="match status" value="1"/>
</dbReference>
<reference evidence="5 6" key="1">
    <citation type="submission" date="2019-04" db="EMBL/GenBank/DDBJ databases">
        <authorList>
            <person name="Van Vliet M D."/>
        </authorList>
    </citation>
    <scope>NUCLEOTIDE SEQUENCE [LARGE SCALE GENOMIC DNA]</scope>
    <source>
        <strain evidence="5 6">F21</strain>
    </source>
</reference>